<dbReference type="InterPro" id="IPR053192">
    <property type="entry name" value="Vacuole_Formation_Reg"/>
</dbReference>
<name>A0A1J3HP25_NOCCA</name>
<accession>A0A1J3HP25</accession>
<dbReference type="SUPFAM" id="SSF57889">
    <property type="entry name" value="Cysteine-rich domain"/>
    <property type="match status" value="3"/>
</dbReference>
<organism evidence="5">
    <name type="scientific">Noccaea caerulescens</name>
    <name type="common">Alpine penny-cress</name>
    <name type="synonym">Thlaspi caerulescens</name>
    <dbReference type="NCBI Taxonomy" id="107243"/>
    <lineage>
        <taxon>Eukaryota</taxon>
        <taxon>Viridiplantae</taxon>
        <taxon>Streptophyta</taxon>
        <taxon>Embryophyta</taxon>
        <taxon>Tracheophyta</taxon>
        <taxon>Spermatophyta</taxon>
        <taxon>Magnoliopsida</taxon>
        <taxon>eudicotyledons</taxon>
        <taxon>Gunneridae</taxon>
        <taxon>Pentapetalae</taxon>
        <taxon>rosids</taxon>
        <taxon>malvids</taxon>
        <taxon>Brassicales</taxon>
        <taxon>Brassicaceae</taxon>
        <taxon>Coluteocarpeae</taxon>
        <taxon>Noccaea</taxon>
    </lineage>
</organism>
<dbReference type="InterPro" id="IPR054483">
    <property type="entry name" value="DC1-like_CT"/>
</dbReference>
<evidence type="ECO:0000313" key="5">
    <source>
        <dbReference type="EMBL" id="JAU69906.1"/>
    </source>
</evidence>
<evidence type="ECO:0000259" key="4">
    <source>
        <dbReference type="PROSITE" id="PS50081"/>
    </source>
</evidence>
<keyword evidence="1" id="KW-0479">Metal-binding</keyword>
<evidence type="ECO:0000256" key="3">
    <source>
        <dbReference type="ARBA" id="ARBA00022833"/>
    </source>
</evidence>
<dbReference type="InterPro" id="IPR004146">
    <property type="entry name" value="DC1"/>
</dbReference>
<dbReference type="Pfam" id="PF22926">
    <property type="entry name" value="C1-like_CT"/>
    <property type="match status" value="1"/>
</dbReference>
<evidence type="ECO:0000256" key="2">
    <source>
        <dbReference type="ARBA" id="ARBA00022737"/>
    </source>
</evidence>
<dbReference type="PANTHER" id="PTHR32410:SF176">
    <property type="entry name" value="CHP-RICH ZINC FINGER PROTEIN-LIKE-RELATED"/>
    <property type="match status" value="1"/>
</dbReference>
<dbReference type="PROSITE" id="PS50081">
    <property type="entry name" value="ZF_DAG_PE_2"/>
    <property type="match status" value="1"/>
</dbReference>
<sequence>MGKLEMPCFGHYLGSCPSRVTFGIGDKPLCDGCGGSDGDGFVCDMCNLQAHKECIEWSLKFAGHANHQLKKVSPGSLDYTDGQCHYCREIPTKDFYHCSICDFSIDEHCKRRQLYTITNLRIHNHSFTLLSRKISFTCNACGFLGERNPYVCIECNFMIHKDCISLPRVININRHEHRISLTYHLGRGNWELCGVCRKKIDWNFGAFSCKRCPGYAVHSKCATDSKVWDGEELEDVPEVEEEILDPYKVINENEINHFSHEEHDLRLGVDNVTDFEMMRCDACILPLNDGMFYKCMQCDFFLHKVCANLPRKRRHVLHNHKLNLQVDYCKRDSLFQCFACKQFSTGFRYECLTYIYRGEIKCQQIILDSRCGSISEPFHHVLHPHPLYFTLEEFKTCVACDVKSPSVLSCTICDFALDIKCATLPTKVRHKCDDNYLSLCLGDKYVGGEILWCDICETKTDPNVWFYTNEDYGAALHVKCVLGDLYYFKPEVEVIINSDMTRPFCIICKVRCIFPFYLRLSPDESYCSLECLSTREI</sequence>
<proteinExistence type="predicted"/>
<keyword evidence="3" id="KW-0862">Zinc</keyword>
<dbReference type="EMBL" id="GEVL01007435">
    <property type="protein sequence ID" value="JAU69906.1"/>
    <property type="molecule type" value="Transcribed_RNA"/>
</dbReference>
<gene>
    <name evidence="5" type="ORF">LE_TR21952_c0_g1_i1_g.70298</name>
</gene>
<dbReference type="AlphaFoldDB" id="A0A1J3HP25"/>
<reference evidence="5" key="1">
    <citation type="submission" date="2016-07" db="EMBL/GenBank/DDBJ databases">
        <title>De novo transcriptome assembly of four accessions of the metal hyperaccumulator plant Noccaea caerulescens.</title>
        <authorList>
            <person name="Blande D."/>
            <person name="Halimaa P."/>
            <person name="Tervahauta A.I."/>
            <person name="Aarts M.G."/>
            <person name="Karenlampi S.O."/>
        </authorList>
    </citation>
    <scope>NUCLEOTIDE SEQUENCE</scope>
</reference>
<keyword evidence="2" id="KW-0677">Repeat</keyword>
<dbReference type="InterPro" id="IPR002219">
    <property type="entry name" value="PKC_DAG/PE"/>
</dbReference>
<dbReference type="GO" id="GO:0046872">
    <property type="term" value="F:metal ion binding"/>
    <property type="evidence" value="ECO:0007669"/>
    <property type="project" value="UniProtKB-KW"/>
</dbReference>
<dbReference type="PANTHER" id="PTHR32410">
    <property type="entry name" value="CYSTEINE/HISTIDINE-RICH C1 DOMAIN FAMILY PROTEIN"/>
    <property type="match status" value="1"/>
</dbReference>
<feature type="domain" description="Phorbol-ester/DAG-type" evidence="4">
    <location>
        <begin position="124"/>
        <end position="171"/>
    </location>
</feature>
<dbReference type="Pfam" id="PF03107">
    <property type="entry name" value="C1_2"/>
    <property type="match status" value="5"/>
</dbReference>
<dbReference type="InterPro" id="IPR046349">
    <property type="entry name" value="C1-like_sf"/>
</dbReference>
<evidence type="ECO:0000256" key="1">
    <source>
        <dbReference type="ARBA" id="ARBA00022723"/>
    </source>
</evidence>
<protein>
    <recommendedName>
        <fullName evidence="4">Phorbol-ester/DAG-type domain-containing protein</fullName>
    </recommendedName>
</protein>